<feature type="transmembrane region" description="Helical" evidence="1">
    <location>
        <begin position="70"/>
        <end position="96"/>
    </location>
</feature>
<feature type="transmembrane region" description="Helical" evidence="1">
    <location>
        <begin position="108"/>
        <end position="129"/>
    </location>
</feature>
<organism evidence="2 3">
    <name type="scientific">Pelagivirga sediminicola</name>
    <dbReference type="NCBI Taxonomy" id="2170575"/>
    <lineage>
        <taxon>Bacteria</taxon>
        <taxon>Pseudomonadati</taxon>
        <taxon>Pseudomonadota</taxon>
        <taxon>Alphaproteobacteria</taxon>
        <taxon>Rhodobacterales</taxon>
        <taxon>Paracoccaceae</taxon>
        <taxon>Pelagivirga</taxon>
    </lineage>
</organism>
<gene>
    <name evidence="2" type="ORF">DC366_03850</name>
</gene>
<dbReference type="Pfam" id="PF05987">
    <property type="entry name" value="DUF898"/>
    <property type="match status" value="1"/>
</dbReference>
<reference evidence="2 3" key="1">
    <citation type="submission" date="2018-04" db="EMBL/GenBank/DDBJ databases">
        <title>Pelagivirga bohaiensis gen. nov., sp. nov., a bacterium isolated from the Bohai Sea.</title>
        <authorList>
            <person name="Ji X."/>
        </authorList>
    </citation>
    <scope>NUCLEOTIDE SEQUENCE [LARGE SCALE GENOMIC DNA]</scope>
    <source>
        <strain evidence="2 3">BH-SD19</strain>
    </source>
</reference>
<protein>
    <submittedName>
        <fullName evidence="2">DUF898 domain-containing protein</fullName>
    </submittedName>
</protein>
<dbReference type="RefSeq" id="WP_108690904.1">
    <property type="nucleotide sequence ID" value="NZ_QCYH01000002.1"/>
</dbReference>
<feature type="transmembrane region" description="Helical" evidence="1">
    <location>
        <begin position="236"/>
        <end position="254"/>
    </location>
</feature>
<evidence type="ECO:0000256" key="1">
    <source>
        <dbReference type="SAM" id="Phobius"/>
    </source>
</evidence>
<accession>A0A2T7G931</accession>
<proteinExistence type="predicted"/>
<name>A0A2T7G931_9RHOB</name>
<feature type="transmembrane region" description="Helical" evidence="1">
    <location>
        <begin position="164"/>
        <end position="184"/>
    </location>
</feature>
<dbReference type="EMBL" id="QCYH01000002">
    <property type="protein sequence ID" value="PVA10930.1"/>
    <property type="molecule type" value="Genomic_DNA"/>
</dbReference>
<keyword evidence="3" id="KW-1185">Reference proteome</keyword>
<dbReference type="InterPro" id="IPR010295">
    <property type="entry name" value="DUF898"/>
</dbReference>
<feature type="transmembrane region" description="Helical" evidence="1">
    <location>
        <begin position="205"/>
        <end position="230"/>
    </location>
</feature>
<evidence type="ECO:0000313" key="3">
    <source>
        <dbReference type="Proteomes" id="UP000244446"/>
    </source>
</evidence>
<evidence type="ECO:0000313" key="2">
    <source>
        <dbReference type="EMBL" id="PVA10930.1"/>
    </source>
</evidence>
<dbReference type="AlphaFoldDB" id="A0A2T7G931"/>
<comment type="caution">
    <text evidence="2">The sequence shown here is derived from an EMBL/GenBank/DDBJ whole genome shotgun (WGS) entry which is preliminary data.</text>
</comment>
<dbReference type="Proteomes" id="UP000244446">
    <property type="component" value="Unassembled WGS sequence"/>
</dbReference>
<dbReference type="OrthoDB" id="7462354at2"/>
<keyword evidence="1" id="KW-0472">Membrane</keyword>
<sequence length="397" mass="43473">MTHEQGRLGGEYHGTQGPLFWLAVRTAMLTALTLGVYRFWAKTRIRRYVWSSVGADGDAFEYTGTGLEKFLGFLAAIVILAVYLGAVQMILFYFGLTLFGAAETQAELFLQFGAFGITSLAILPLVFFAQYRARRYRLARTRWRGLRFGAEAAAWGYVWRAMIYWAIALLSLGLLWPLMTFRLAQYKADRSWYGNARFRQNGRWTGLYAAMKQLFVALGLMVLAAIFAAIQLYVLAGLWATLGAIWFSVGLLSYRVNAFVYLTENLVLEVPGADDVTFGTSPQTWNVLWQMVGGSMAVFAATGLVFGLLGAGPLLLIGLEAVPLHVLIVPSVLLYMLALAISGALWLIWVAQPILRHVVTRCTAQGTGALNGVAQRAGDSGADAEGFADALDIGGAF</sequence>
<keyword evidence="1" id="KW-0812">Transmembrane</keyword>
<keyword evidence="1" id="KW-1133">Transmembrane helix</keyword>
<feature type="transmembrane region" description="Helical" evidence="1">
    <location>
        <begin position="297"/>
        <end position="319"/>
    </location>
</feature>
<feature type="transmembrane region" description="Helical" evidence="1">
    <location>
        <begin position="20"/>
        <end position="40"/>
    </location>
</feature>
<feature type="transmembrane region" description="Helical" evidence="1">
    <location>
        <begin position="325"/>
        <end position="351"/>
    </location>
</feature>